<evidence type="ECO:0000259" key="2">
    <source>
        <dbReference type="PROSITE" id="PS50003"/>
    </source>
</evidence>
<protein>
    <recommendedName>
        <fullName evidence="2">PH domain-containing protein</fullName>
    </recommendedName>
</protein>
<dbReference type="SUPFAM" id="SSF48065">
    <property type="entry name" value="DBL homology domain (DH-domain)"/>
    <property type="match status" value="1"/>
</dbReference>
<evidence type="ECO:0000313" key="4">
    <source>
        <dbReference type="WBParaSite" id="SMRG1_50700.3"/>
    </source>
</evidence>
<reference evidence="4" key="1">
    <citation type="submission" date="2023-11" db="UniProtKB">
        <authorList>
            <consortium name="WormBaseParasite"/>
        </authorList>
    </citation>
    <scope>IDENTIFICATION</scope>
</reference>
<dbReference type="GO" id="GO:0005730">
    <property type="term" value="C:nucleolus"/>
    <property type="evidence" value="ECO:0007669"/>
    <property type="project" value="TreeGrafter"/>
</dbReference>
<dbReference type="SMART" id="SM00233">
    <property type="entry name" value="PH"/>
    <property type="match status" value="2"/>
</dbReference>
<organism evidence="3 4">
    <name type="scientific">Schistosoma margrebowiei</name>
    <dbReference type="NCBI Taxonomy" id="48269"/>
    <lineage>
        <taxon>Eukaryota</taxon>
        <taxon>Metazoa</taxon>
        <taxon>Spiralia</taxon>
        <taxon>Lophotrochozoa</taxon>
        <taxon>Platyhelminthes</taxon>
        <taxon>Trematoda</taxon>
        <taxon>Digenea</taxon>
        <taxon>Strigeidida</taxon>
        <taxon>Schistosomatoidea</taxon>
        <taxon>Schistosomatidae</taxon>
        <taxon>Schistosoma</taxon>
    </lineage>
</organism>
<dbReference type="PANTHER" id="PTHR16148">
    <property type="entry name" value="NF-KAPPA-B-REPRESSING FACTOR-RELATED"/>
    <property type="match status" value="1"/>
</dbReference>
<evidence type="ECO:0000256" key="1">
    <source>
        <dbReference type="SAM" id="MobiDB-lite"/>
    </source>
</evidence>
<dbReference type="Gene3D" id="2.30.29.30">
    <property type="entry name" value="Pleckstrin-homology domain (PH domain)/Phosphotyrosine-binding domain (PTB)"/>
    <property type="match status" value="2"/>
</dbReference>
<dbReference type="Proteomes" id="UP000050790">
    <property type="component" value="Unassembled WGS sequence"/>
</dbReference>
<accession>A0AA84ZVS5</accession>
<sequence length="1373" mass="156465">MFVFYLDSVNIFKPSENVSVCSSSCSLTSESYPRPVSADDEPLDHTQFLLTSKSDLSNLYVCELDWSADEKDTSPISVISTKQSKQTLTNQIRSPIMSSINQFNETTEIKKHHIYQKEYDLNIGMGNYPTSIDNMEQYAYRIDNQQIIIPDCKNNIQEEQGSNDYNENIDKIIDYTKFLEVNESTDDMCDLVSHNNSESVTFVQLSPSHIHVDLFKVFSENECNDDDEVHMVKQEEISEYIDEIDTEKKIENEYDQNEILSISGVVSDLESFDISHHHNHSIHTTNNSVVLTEPEEVSLDNRTNCVITTSIISDDIVQSELIDDMESDIPSDQLDDNAADEAPESLADAISLGAISLITGLSEVDGDDNDDDKNYADDGNLYNSNKEMSSNKHLSYLDSDHYRKREHSKSLTHLSRSININNNAKSDEHSVNKQSVYDLFRVKSQQLSSKQQHTIPSSLLLSHFSMDNDSSIPSALLSCKISTPEFDDTLPITKQRTLELLKITSGCLDIFKEVLLTESMYNHDLEFLMTAPLDTANAFSAKSLTHWLQTRLLPILKPIIDRQTSFLHQLKITVSTLKRLITKVKLLGKNFLPLKSNDDHVESVSECLTVDCESPLYDMNCTPKGYFNSSESSLSHIVLKCSKNEQLSSSEISSCNVSPYFKHKHKKYGLHLTLKQLHSLSCFTDLLMNLLDQVQSYEIWIRNSADLLTELWFLAFADILSSYSNIDEESANYHLNNNNFANIDNDNTENIQSLINKYLHSNNNNNNKCKDKNLETSSAITRKVLYNLESRLPSIGSLWHYLLLPGRRFISYCNLLQSLVNQMSTHPSSVFCKAIFGHYILSNRSLSNTLDRCERVALTLQLSIIIFPMENFLFTPNKCINENLEKDHYSSCPNTTHHNNINNNSEQVHHNGTFESDKSADLMSISSLLQSSIITHPIIHFGWLNKYSRRGFQPRLVFLFTDRLIYTSRIRGVAGLCLKLHAIITLSNVILEKNISHENQTNSNQVSDSMYLKFGLVVTYASRSPVRKLSDKSNSCPVSQDNATSNCSQVSKMKSQCYYRLRKHRKRFIFGVQNELDYEAWINNISKLSGNNATNSDTSLTHRSDNAFSTHAPQSSKYTVSGVTRLRDSSISKLIFTEITQRCLANDNTYKFQSESVDIQHNSQTPTSLLPTFQNSLAEHCWRQHASISSVKLLNTIDNEMSGYLFRLSKRGTSSKQKLWTILSDMCLKFYNTYNHHKLLARLWLSTNRCTVELISTNSLLYGECSTRLADVEHDQQRQQYRVLPNHIIKISVNTKDYYFQAENVYLLKRWFNSISNILTCSSIRRNSIQSIMANDNLILFNDALSTSSTLLSTSNAKLIFTCKSNYSDHNSK</sequence>
<dbReference type="InterPro" id="IPR001849">
    <property type="entry name" value="PH_domain"/>
</dbReference>
<feature type="domain" description="PH" evidence="2">
    <location>
        <begin position="937"/>
        <end position="1090"/>
    </location>
</feature>
<dbReference type="GO" id="GO:0005654">
    <property type="term" value="C:nucleoplasm"/>
    <property type="evidence" value="ECO:0007669"/>
    <property type="project" value="TreeGrafter"/>
</dbReference>
<evidence type="ECO:0000313" key="3">
    <source>
        <dbReference type="Proteomes" id="UP000050790"/>
    </source>
</evidence>
<feature type="domain" description="PH" evidence="2">
    <location>
        <begin position="1198"/>
        <end position="1320"/>
    </location>
</feature>
<feature type="region of interest" description="Disordered" evidence="1">
    <location>
        <begin position="363"/>
        <end position="387"/>
    </location>
</feature>
<dbReference type="SUPFAM" id="SSF50729">
    <property type="entry name" value="PH domain-like"/>
    <property type="match status" value="2"/>
</dbReference>
<proteinExistence type="predicted"/>
<name>A0AA84ZVS5_9TREM</name>
<dbReference type="PROSITE" id="PS50003">
    <property type="entry name" value="PH_DOMAIN"/>
    <property type="match status" value="2"/>
</dbReference>
<dbReference type="PANTHER" id="PTHR16148:SF14">
    <property type="entry name" value="MYND-TYPE DOMAIN-CONTAINING PROTEIN"/>
    <property type="match status" value="1"/>
</dbReference>
<dbReference type="InterPro" id="IPR011993">
    <property type="entry name" value="PH-like_dom_sf"/>
</dbReference>
<dbReference type="InterPro" id="IPR035899">
    <property type="entry name" value="DBL_dom_sf"/>
</dbReference>
<dbReference type="WBParaSite" id="SMRG1_50700.3">
    <property type="protein sequence ID" value="SMRG1_50700.3"/>
    <property type="gene ID" value="SMRG1_50700"/>
</dbReference>